<evidence type="ECO:0000313" key="3">
    <source>
        <dbReference type="EMBL" id="MFC7058656.1"/>
    </source>
</evidence>
<dbReference type="Proteomes" id="UP001596445">
    <property type="component" value="Unassembled WGS sequence"/>
</dbReference>
<evidence type="ECO:0000313" key="4">
    <source>
        <dbReference type="Proteomes" id="UP001596445"/>
    </source>
</evidence>
<feature type="compositionally biased region" description="Low complexity" evidence="1">
    <location>
        <begin position="176"/>
        <end position="194"/>
    </location>
</feature>
<reference evidence="3 4" key="1">
    <citation type="journal article" date="2019" name="Int. J. Syst. Evol. Microbiol.">
        <title>The Global Catalogue of Microorganisms (GCM) 10K type strain sequencing project: providing services to taxonomists for standard genome sequencing and annotation.</title>
        <authorList>
            <consortium name="The Broad Institute Genomics Platform"/>
            <consortium name="The Broad Institute Genome Sequencing Center for Infectious Disease"/>
            <person name="Wu L."/>
            <person name="Ma J."/>
        </authorList>
    </citation>
    <scope>NUCLEOTIDE SEQUENCE [LARGE SCALE GENOMIC DNA]</scope>
    <source>
        <strain evidence="3 4">JCM 30072</strain>
    </source>
</reference>
<evidence type="ECO:0000256" key="1">
    <source>
        <dbReference type="SAM" id="MobiDB-lite"/>
    </source>
</evidence>
<feature type="region of interest" description="Disordered" evidence="1">
    <location>
        <begin position="173"/>
        <end position="206"/>
    </location>
</feature>
<proteinExistence type="predicted"/>
<feature type="domain" description="BPL/LPL catalytic" evidence="2">
    <location>
        <begin position="27"/>
        <end position="206"/>
    </location>
</feature>
<dbReference type="Gene3D" id="3.30.930.10">
    <property type="entry name" value="Bira Bifunctional Protein, Domain 2"/>
    <property type="match status" value="1"/>
</dbReference>
<sequence>MYALRGRKEELSADLAVTDDLVERTRETGEGGVRVWRPPKNVAFGRRDSNRDGYERACQIASDHGYPIAERSVGGHAVAFTGNTVAFAVTEPVEDSRTGITERYDRVTGRVNAALSEVGVDADEGEPEGSFCPGTHSLSAAGKIAGLAQRVHSDVAVTSGILMVEDHAAVADVLAPSTTPSPSNSSATPSGVSPEPAARQELLSTQ</sequence>
<organism evidence="3 4">
    <name type="scientific">Halovenus salina</name>
    <dbReference type="NCBI Taxonomy" id="1510225"/>
    <lineage>
        <taxon>Archaea</taxon>
        <taxon>Methanobacteriati</taxon>
        <taxon>Methanobacteriota</taxon>
        <taxon>Stenosarchaea group</taxon>
        <taxon>Halobacteria</taxon>
        <taxon>Halobacteriales</taxon>
        <taxon>Haloarculaceae</taxon>
        <taxon>Halovenus</taxon>
    </lineage>
</organism>
<dbReference type="RefSeq" id="WP_382185575.1">
    <property type="nucleotide sequence ID" value="NZ_JBHSZI010000001.1"/>
</dbReference>
<dbReference type="Pfam" id="PF21948">
    <property type="entry name" value="LplA-B_cat"/>
    <property type="match status" value="1"/>
</dbReference>
<keyword evidence="3" id="KW-0436">Ligase</keyword>
<dbReference type="GO" id="GO:0016874">
    <property type="term" value="F:ligase activity"/>
    <property type="evidence" value="ECO:0007669"/>
    <property type="project" value="UniProtKB-KW"/>
</dbReference>
<dbReference type="AlphaFoldDB" id="A0ABD5VZP9"/>
<dbReference type="EMBL" id="JBHSZI010000001">
    <property type="protein sequence ID" value="MFC7058656.1"/>
    <property type="molecule type" value="Genomic_DNA"/>
</dbReference>
<evidence type="ECO:0000259" key="2">
    <source>
        <dbReference type="PROSITE" id="PS51733"/>
    </source>
</evidence>
<dbReference type="InterPro" id="IPR004143">
    <property type="entry name" value="BPL_LPL_catalytic"/>
</dbReference>
<gene>
    <name evidence="3" type="ORF">ACFQQG_11295</name>
</gene>
<comment type="caution">
    <text evidence="3">The sequence shown here is derived from an EMBL/GenBank/DDBJ whole genome shotgun (WGS) entry which is preliminary data.</text>
</comment>
<protein>
    <submittedName>
        <fullName evidence="3">Lipoate--protein ligase family protein</fullName>
    </submittedName>
</protein>
<dbReference type="SUPFAM" id="SSF55681">
    <property type="entry name" value="Class II aaRS and biotin synthetases"/>
    <property type="match status" value="1"/>
</dbReference>
<dbReference type="PROSITE" id="PS51733">
    <property type="entry name" value="BPL_LPL_CATALYTIC"/>
    <property type="match status" value="1"/>
</dbReference>
<name>A0ABD5VZP9_9EURY</name>
<keyword evidence="4" id="KW-1185">Reference proteome</keyword>
<dbReference type="InterPro" id="IPR045864">
    <property type="entry name" value="aa-tRNA-synth_II/BPL/LPL"/>
</dbReference>
<accession>A0ABD5VZP9</accession>